<dbReference type="Proteomes" id="UP000182658">
    <property type="component" value="Unassembled WGS sequence"/>
</dbReference>
<reference evidence="2 3" key="1">
    <citation type="submission" date="2016-10" db="EMBL/GenBank/DDBJ databases">
        <title>Draft genome sequence of Coniochaeta ligniaria NRRL30616, a lignocellulolytic fungus for bioabatement of inhibitors in plant biomass hydrolysates.</title>
        <authorList>
            <consortium name="DOE Joint Genome Institute"/>
            <person name="Jimenez D.J."/>
            <person name="Hector R.E."/>
            <person name="Riley R."/>
            <person name="Sun H."/>
            <person name="Grigoriev I.V."/>
            <person name="Van Elsas J.D."/>
            <person name="Nichols N.N."/>
        </authorList>
    </citation>
    <scope>NUCLEOTIDE SEQUENCE [LARGE SCALE GENOMIC DNA]</scope>
    <source>
        <strain evidence="2 3">NRRL 30616</strain>
    </source>
</reference>
<evidence type="ECO:0008006" key="4">
    <source>
        <dbReference type="Google" id="ProtNLM"/>
    </source>
</evidence>
<dbReference type="EMBL" id="KV875093">
    <property type="protein sequence ID" value="OIW34666.1"/>
    <property type="molecule type" value="Genomic_DNA"/>
</dbReference>
<feature type="transmembrane region" description="Helical" evidence="1">
    <location>
        <begin position="136"/>
        <end position="162"/>
    </location>
</feature>
<evidence type="ECO:0000313" key="2">
    <source>
        <dbReference type="EMBL" id="OIW34666.1"/>
    </source>
</evidence>
<keyword evidence="3" id="KW-1185">Reference proteome</keyword>
<dbReference type="InParanoid" id="A0A1J7K3C3"/>
<feature type="transmembrane region" description="Helical" evidence="1">
    <location>
        <begin position="93"/>
        <end position="116"/>
    </location>
</feature>
<proteinExistence type="predicted"/>
<sequence length="189" mass="20625">MADSPAAVHLEPRERGALDGTMPFRTVYLAFRAVTLGLEVATLGYLIWMSVNYSNRTGHYACGIVATVLALTLDALAIGVLAYKTDLSGCSGACFNCGDVVVLVVSIVGWLLILLADFNLERSPPRMPWNDYEDVGAFMVMGMWIAHFVLSILNCTGCCVSCGRARRAKRRTQRIVYLVPVLQPPVPNL</sequence>
<evidence type="ECO:0000313" key="3">
    <source>
        <dbReference type="Proteomes" id="UP000182658"/>
    </source>
</evidence>
<dbReference type="OrthoDB" id="5230211at2759"/>
<keyword evidence="1" id="KW-0472">Membrane</keyword>
<gene>
    <name evidence="2" type="ORF">CONLIGDRAFT_626703</name>
</gene>
<accession>A0A1J7K3C3</accession>
<name>A0A1J7K3C3_9PEZI</name>
<organism evidence="2 3">
    <name type="scientific">Coniochaeta ligniaria NRRL 30616</name>
    <dbReference type="NCBI Taxonomy" id="1408157"/>
    <lineage>
        <taxon>Eukaryota</taxon>
        <taxon>Fungi</taxon>
        <taxon>Dikarya</taxon>
        <taxon>Ascomycota</taxon>
        <taxon>Pezizomycotina</taxon>
        <taxon>Sordariomycetes</taxon>
        <taxon>Sordariomycetidae</taxon>
        <taxon>Coniochaetales</taxon>
        <taxon>Coniochaetaceae</taxon>
        <taxon>Coniochaeta</taxon>
    </lineage>
</organism>
<keyword evidence="1" id="KW-0812">Transmembrane</keyword>
<keyword evidence="1" id="KW-1133">Transmembrane helix</keyword>
<feature type="transmembrane region" description="Helical" evidence="1">
    <location>
        <begin position="29"/>
        <end position="51"/>
    </location>
</feature>
<dbReference type="AlphaFoldDB" id="A0A1J7K3C3"/>
<feature type="transmembrane region" description="Helical" evidence="1">
    <location>
        <begin position="57"/>
        <end position="81"/>
    </location>
</feature>
<evidence type="ECO:0000256" key="1">
    <source>
        <dbReference type="SAM" id="Phobius"/>
    </source>
</evidence>
<protein>
    <recommendedName>
        <fullName evidence="4">MARVEL domain-containing protein</fullName>
    </recommendedName>
</protein>